<feature type="transmembrane region" description="Helical" evidence="9">
    <location>
        <begin position="899"/>
        <end position="920"/>
    </location>
</feature>
<name>A0A813G706_POLGL</name>
<reference evidence="10" key="1">
    <citation type="submission" date="2021-02" db="EMBL/GenBank/DDBJ databases">
        <authorList>
            <person name="Dougan E. K."/>
            <person name="Rhodes N."/>
            <person name="Thang M."/>
            <person name="Chan C."/>
        </authorList>
    </citation>
    <scope>NUCLEOTIDE SEQUENCE</scope>
</reference>
<dbReference type="Proteomes" id="UP000654075">
    <property type="component" value="Unassembled WGS sequence"/>
</dbReference>
<dbReference type="Gene3D" id="2.130.10.10">
    <property type="entry name" value="YVTN repeat-like/Quinoprotein amine dehydrogenase"/>
    <property type="match status" value="2"/>
</dbReference>
<evidence type="ECO:0000256" key="3">
    <source>
        <dbReference type="ARBA" id="ARBA00022692"/>
    </source>
</evidence>
<dbReference type="SUPFAM" id="SSF50978">
    <property type="entry name" value="WD40 repeat-like"/>
    <property type="match status" value="1"/>
</dbReference>
<evidence type="ECO:0000256" key="9">
    <source>
        <dbReference type="SAM" id="Phobius"/>
    </source>
</evidence>
<keyword evidence="2 7" id="KW-0853">WD repeat</keyword>
<dbReference type="PANTHER" id="PTHR44019">
    <property type="entry name" value="WD REPEAT-CONTAINING PROTEIN 55"/>
    <property type="match status" value="1"/>
</dbReference>
<evidence type="ECO:0000256" key="8">
    <source>
        <dbReference type="SAM" id="MobiDB-lite"/>
    </source>
</evidence>
<proteinExistence type="predicted"/>
<evidence type="ECO:0000313" key="11">
    <source>
        <dbReference type="Proteomes" id="UP000654075"/>
    </source>
</evidence>
<feature type="compositionally biased region" description="Low complexity" evidence="8">
    <location>
        <begin position="39"/>
        <end position="48"/>
    </location>
</feature>
<feature type="transmembrane region" description="Helical" evidence="9">
    <location>
        <begin position="830"/>
        <end position="853"/>
    </location>
</feature>
<dbReference type="PANTHER" id="PTHR44019:SF8">
    <property type="entry name" value="POC1 CENTRIOLAR PROTEIN HOMOLOG"/>
    <property type="match status" value="1"/>
</dbReference>
<feature type="repeat" description="WD" evidence="7">
    <location>
        <begin position="319"/>
        <end position="351"/>
    </location>
</feature>
<feature type="transmembrane region" description="Helical" evidence="9">
    <location>
        <begin position="592"/>
        <end position="614"/>
    </location>
</feature>
<dbReference type="PROSITE" id="PS50082">
    <property type="entry name" value="WD_REPEATS_2"/>
    <property type="match status" value="3"/>
</dbReference>
<dbReference type="InterPro" id="IPR000203">
    <property type="entry name" value="GPS"/>
</dbReference>
<comment type="subcellular location">
    <subcellularLocation>
        <location evidence="1">Membrane</location>
    </subcellularLocation>
</comment>
<evidence type="ECO:0000313" key="10">
    <source>
        <dbReference type="EMBL" id="CAE8618650.1"/>
    </source>
</evidence>
<dbReference type="InterPro" id="IPR015943">
    <property type="entry name" value="WD40/YVTN_repeat-like_dom_sf"/>
</dbReference>
<sequence length="1309" mass="143595">MRPRQLWPMWKASAGCRRRNAAAMHPKKKKKNKNKNKNKNNNSNNNINNKISHLASWRAPRVGPPCFVLLFACACELLGVEALFADHTANATDVFFNHDGSLLASSSCDDTLKLYATSSWTAVHTFTNHHTSCGFFKAGSFSNDGSLLATGSDSIMKVYATSSWTAVGYFGNSAGRLVRAVSFNPSSSLLVSASEVTSLKVHATSTWDLVQELPNYGATIRAIAFNRDGSLLATASDDQWLKMYGVSSWTFISYWPGSGTETDLSFNHDSGLLATSSDGYRPRVYKTSNWRQASSFPELGSVRSAACCIGKANTILANSISFNNDGSLLAFGSSDHTLQVWATSSWTVTETLLGRFIAFSDDGNLLASTPVTPLTVMRQAEAMLGDLVASLENKSSVSTSTPTGEVQLSKLELAPGQSAAIIEVSNTDVVVSIPRSVIETRSGSTLLLLVATSSLDMASTASLNAISLQASGFTKKCGLASQMVDVRLYERLGHELNLLETTGLETPVLITVLANWSSSPGSLCAFWDEAAWQWSVEGLTESASVSGALVCASTHLTIFAALRKEFLDKFVEQLKCTNVRMLALHSGSDGSWTYRPGGLLLWLALIASSGFVIYSNKVDVAMKKTGLWDDGFFITQVPKNKRTPMGCSFFREVLRSVPQRCRWCRDSCAAAAVSLERMTLLRKRLELGTTEAGLHAFLSRNSGLTVRTINRHYWNRDGFVQGDLAVEKSMPLAHMFEESTGHLAPWFLELYGETLGFAGRVRLLFQAVHPILQVLRFDLETSAVRRSMLLVDEILGGLVISALFFSASASALSVNSSALCAQMQYDATRFVLIGLVSSSVVRLPLAIAAYMTLRFFVHEDLSAITTMPKKVGKQKVGKFFWGSEAQKSRQLRRWQLADYLIWAVGSTYRLLCVFFLVAFLNDLHGLDEWKWVLSFVCVLLRSILLLPAAHALLLTLAVELVRRSDPQFVAGGHPQLGFSPEPSLDVHPKVLDLATRSMTVDDLLQFYGKLGTEVMPHFDPRKSTTHDVVRQAIIPLSGAGVAGGVGSAYATVVANGQPRLPQKLVTHNWSNIFSHLIAAVLADCMNCQTFEKSLAMLLEPKGLEELRKRLANKLHNRYWICIFSVNQHAGICATPPEADSHGMPIQPCTCLLEKHWTGDQCEMNKFDDMMAYTRTVVPGFAQVVAVDIELACFSRIWCIAELIEARHSNIRQVLKIYSDDLVEQFRAKIQAFDVRNAQASFARDRDLILGKLISEEHKDAFNEEVKDLILNRSHGLLSLWSSHAADVGLTVLGGAAVEVPALFVPGMLT</sequence>
<accession>A0A813G706</accession>
<feature type="region of interest" description="Disordered" evidence="8">
    <location>
        <begin position="18"/>
        <end position="48"/>
    </location>
</feature>
<keyword evidence="5 9" id="KW-1133">Transmembrane helix</keyword>
<dbReference type="InterPro" id="IPR036322">
    <property type="entry name" value="WD40_repeat_dom_sf"/>
</dbReference>
<feature type="repeat" description="WD" evidence="7">
    <location>
        <begin position="213"/>
        <end position="248"/>
    </location>
</feature>
<dbReference type="GO" id="GO:0016020">
    <property type="term" value="C:membrane"/>
    <property type="evidence" value="ECO:0007669"/>
    <property type="project" value="UniProtKB-SubCell"/>
</dbReference>
<dbReference type="InterPro" id="IPR046338">
    <property type="entry name" value="GAIN_dom_sf"/>
</dbReference>
<feature type="transmembrane region" description="Helical" evidence="9">
    <location>
        <begin position="932"/>
        <end position="958"/>
    </location>
</feature>
<comment type="caution">
    <text evidence="10">The sequence shown here is derived from an EMBL/GenBank/DDBJ whole genome shotgun (WGS) entry which is preliminary data.</text>
</comment>
<keyword evidence="3 9" id="KW-0812">Transmembrane</keyword>
<evidence type="ECO:0000256" key="1">
    <source>
        <dbReference type="ARBA" id="ARBA00004370"/>
    </source>
</evidence>
<protein>
    <submittedName>
        <fullName evidence="10">Uncharacterized protein</fullName>
    </submittedName>
</protein>
<feature type="transmembrane region" description="Helical" evidence="9">
    <location>
        <begin position="794"/>
        <end position="818"/>
    </location>
</feature>
<feature type="repeat" description="WD" evidence="7">
    <location>
        <begin position="84"/>
        <end position="125"/>
    </location>
</feature>
<evidence type="ECO:0000256" key="2">
    <source>
        <dbReference type="ARBA" id="ARBA00022574"/>
    </source>
</evidence>
<keyword evidence="4" id="KW-0677">Repeat</keyword>
<keyword evidence="11" id="KW-1185">Reference proteome</keyword>
<keyword evidence="6 9" id="KW-0472">Membrane</keyword>
<gene>
    <name evidence="10" type="ORF">PGLA1383_LOCUS36258</name>
</gene>
<feature type="compositionally biased region" description="Basic residues" evidence="8">
    <location>
        <begin position="18"/>
        <end position="38"/>
    </location>
</feature>
<evidence type="ECO:0000256" key="6">
    <source>
        <dbReference type="ARBA" id="ARBA00023136"/>
    </source>
</evidence>
<dbReference type="SMART" id="SM00320">
    <property type="entry name" value="WD40"/>
    <property type="match status" value="6"/>
</dbReference>
<dbReference type="InterPro" id="IPR050505">
    <property type="entry name" value="WDR55/POC1"/>
</dbReference>
<evidence type="ECO:0000256" key="5">
    <source>
        <dbReference type="ARBA" id="ARBA00022989"/>
    </source>
</evidence>
<organism evidence="10 11">
    <name type="scientific">Polarella glacialis</name>
    <name type="common">Dinoflagellate</name>
    <dbReference type="NCBI Taxonomy" id="89957"/>
    <lineage>
        <taxon>Eukaryota</taxon>
        <taxon>Sar</taxon>
        <taxon>Alveolata</taxon>
        <taxon>Dinophyceae</taxon>
        <taxon>Suessiales</taxon>
        <taxon>Suessiaceae</taxon>
        <taxon>Polarella</taxon>
    </lineage>
</organism>
<evidence type="ECO:0000256" key="4">
    <source>
        <dbReference type="ARBA" id="ARBA00022737"/>
    </source>
</evidence>
<dbReference type="Gene3D" id="2.60.220.50">
    <property type="match status" value="1"/>
</dbReference>
<dbReference type="Pfam" id="PF01825">
    <property type="entry name" value="GPS"/>
    <property type="match status" value="1"/>
</dbReference>
<dbReference type="InterPro" id="IPR001680">
    <property type="entry name" value="WD40_rpt"/>
</dbReference>
<dbReference type="Pfam" id="PF00400">
    <property type="entry name" value="WD40"/>
    <property type="match status" value="4"/>
</dbReference>
<evidence type="ECO:0000256" key="7">
    <source>
        <dbReference type="PROSITE-ProRule" id="PRU00221"/>
    </source>
</evidence>
<dbReference type="EMBL" id="CAJNNV010026618">
    <property type="protein sequence ID" value="CAE8618650.1"/>
    <property type="molecule type" value="Genomic_DNA"/>
</dbReference>